<proteinExistence type="predicted"/>
<sequence length="171" mass="16571">MGGHRINGYFNLYDDEEHAQPEDDHAYSTGSSVVFGLDFTPFSSGNECPTNGDAHPSSFAPVISIEREGSSTLGGDTSVNGGSGGGVSSGGVGHFGHLMISDLTPAGALSSGFASGTSSTSEMSTYGSSAIGPGSGGVASLCGGLPSSTSTSSSVNGDGSRGGGCTSSLAG</sequence>
<dbReference type="AlphaFoldDB" id="A0A448X8G5"/>
<comment type="caution">
    <text evidence="2">The sequence shown here is derived from an EMBL/GenBank/DDBJ whole genome shotgun (WGS) entry which is preliminary data.</text>
</comment>
<evidence type="ECO:0000256" key="1">
    <source>
        <dbReference type="SAM" id="MobiDB-lite"/>
    </source>
</evidence>
<organism evidence="2 3">
    <name type="scientific">Protopolystoma xenopodis</name>
    <dbReference type="NCBI Taxonomy" id="117903"/>
    <lineage>
        <taxon>Eukaryota</taxon>
        <taxon>Metazoa</taxon>
        <taxon>Spiralia</taxon>
        <taxon>Lophotrochozoa</taxon>
        <taxon>Platyhelminthes</taxon>
        <taxon>Monogenea</taxon>
        <taxon>Polyopisthocotylea</taxon>
        <taxon>Polystomatidea</taxon>
        <taxon>Polystomatidae</taxon>
        <taxon>Protopolystoma</taxon>
    </lineage>
</organism>
<gene>
    <name evidence="2" type="ORF">PXEA_LOCUS24088</name>
</gene>
<accession>A0A448X8G5</accession>
<feature type="region of interest" description="Disordered" evidence="1">
    <location>
        <begin position="141"/>
        <end position="171"/>
    </location>
</feature>
<keyword evidence="3" id="KW-1185">Reference proteome</keyword>
<evidence type="ECO:0000313" key="2">
    <source>
        <dbReference type="EMBL" id="VEL30648.1"/>
    </source>
</evidence>
<protein>
    <submittedName>
        <fullName evidence="2">Uncharacterized protein</fullName>
    </submittedName>
</protein>
<reference evidence="2" key="1">
    <citation type="submission" date="2018-11" db="EMBL/GenBank/DDBJ databases">
        <authorList>
            <consortium name="Pathogen Informatics"/>
        </authorList>
    </citation>
    <scope>NUCLEOTIDE SEQUENCE</scope>
</reference>
<dbReference type="Proteomes" id="UP000784294">
    <property type="component" value="Unassembled WGS sequence"/>
</dbReference>
<evidence type="ECO:0000313" key="3">
    <source>
        <dbReference type="Proteomes" id="UP000784294"/>
    </source>
</evidence>
<name>A0A448X8G5_9PLAT</name>
<dbReference type="EMBL" id="CAAALY010114100">
    <property type="protein sequence ID" value="VEL30648.1"/>
    <property type="molecule type" value="Genomic_DNA"/>
</dbReference>